<dbReference type="PROSITE" id="PS51257">
    <property type="entry name" value="PROKAR_LIPOPROTEIN"/>
    <property type="match status" value="1"/>
</dbReference>
<protein>
    <submittedName>
        <fullName evidence="3">GGDEF domain-containing protein</fullName>
        <ecNumber evidence="3">2.7.7.65</ecNumber>
    </submittedName>
</protein>
<dbReference type="RefSeq" id="WP_302079424.1">
    <property type="nucleotide sequence ID" value="NZ_JAUKWQ010000012.1"/>
</dbReference>
<organism evidence="3 4">
    <name type="scientific">Rhizobium oryzicola</name>
    <dbReference type="NCBI Taxonomy" id="1232668"/>
    <lineage>
        <taxon>Bacteria</taxon>
        <taxon>Pseudomonadati</taxon>
        <taxon>Pseudomonadota</taxon>
        <taxon>Alphaproteobacteria</taxon>
        <taxon>Hyphomicrobiales</taxon>
        <taxon>Rhizobiaceae</taxon>
        <taxon>Rhizobium/Agrobacterium group</taxon>
        <taxon>Rhizobium</taxon>
    </lineage>
</organism>
<dbReference type="CDD" id="cd01949">
    <property type="entry name" value="GGDEF"/>
    <property type="match status" value="1"/>
</dbReference>
<dbReference type="EMBL" id="JAUKWQ010000012">
    <property type="protein sequence ID" value="MDO1585136.1"/>
    <property type="molecule type" value="Genomic_DNA"/>
</dbReference>
<sequence length="361" mass="38757">MKPELVHLLYAGTFNVVFISCAAAGFCSLLSYHHNDPVFALFAVLAMAIGGVRLAIDIAYRRAGDRHPTKSWEIWHGLGSFAFSAVVGAIGAYAFQSSQQSDVQLFAVTFLISYCTGVLTRLAVRPKIAIGCTAVAAAPYIVALLLQPSLLLNLLGLFILIMWIAGLQLIETTHRLTLEMLLTKSEMAALAGTDALTGLGNRFTLDQKLRRLLLDGSVTPEAMVAVHFIDLDHFKAANDTHGHAVGDAILVEVGRRLTALLPPNAFAARRGGDEFLLVQPSVTDPHTAYDLARRITDNISAPYIVDNLTVVIGASVGISMTGDTAITAHSLIVSADQALYDAKRNGRGSVEMRDPHLDLVA</sequence>
<proteinExistence type="predicted"/>
<evidence type="ECO:0000256" key="1">
    <source>
        <dbReference type="SAM" id="Phobius"/>
    </source>
</evidence>
<dbReference type="InterPro" id="IPR043128">
    <property type="entry name" value="Rev_trsase/Diguanyl_cyclase"/>
</dbReference>
<accession>A0ABT8T3H5</accession>
<feature type="transmembrane region" description="Helical" evidence="1">
    <location>
        <begin position="105"/>
        <end position="123"/>
    </location>
</feature>
<feature type="domain" description="GGDEF" evidence="2">
    <location>
        <begin position="222"/>
        <end position="355"/>
    </location>
</feature>
<reference evidence="3" key="1">
    <citation type="journal article" date="2015" name="Int. J. Syst. Evol. Microbiol.">
        <title>Rhizobium oryzicola sp. nov., potential plant-growth-promoting endophytic bacteria isolated from rice roots.</title>
        <authorList>
            <person name="Zhang X.X."/>
            <person name="Gao J.S."/>
            <person name="Cao Y.H."/>
            <person name="Sheirdil R.A."/>
            <person name="Wang X.C."/>
            <person name="Zhang L."/>
        </authorList>
    </citation>
    <scope>NUCLEOTIDE SEQUENCE</scope>
    <source>
        <strain evidence="3">05753</strain>
    </source>
</reference>
<feature type="transmembrane region" description="Helical" evidence="1">
    <location>
        <begin position="152"/>
        <end position="170"/>
    </location>
</feature>
<evidence type="ECO:0000313" key="4">
    <source>
        <dbReference type="Proteomes" id="UP001169006"/>
    </source>
</evidence>
<feature type="transmembrane region" description="Helical" evidence="1">
    <location>
        <begin position="72"/>
        <end position="93"/>
    </location>
</feature>
<feature type="transmembrane region" description="Helical" evidence="1">
    <location>
        <begin position="38"/>
        <end position="60"/>
    </location>
</feature>
<keyword evidence="3" id="KW-0548">Nucleotidyltransferase</keyword>
<dbReference type="PANTHER" id="PTHR44757">
    <property type="entry name" value="DIGUANYLATE CYCLASE DGCP"/>
    <property type="match status" value="1"/>
</dbReference>
<gene>
    <name evidence="3" type="ORF">Q2T52_23850</name>
</gene>
<dbReference type="PANTHER" id="PTHR44757:SF2">
    <property type="entry name" value="BIOFILM ARCHITECTURE MAINTENANCE PROTEIN MBAA"/>
    <property type="match status" value="1"/>
</dbReference>
<dbReference type="InterPro" id="IPR000160">
    <property type="entry name" value="GGDEF_dom"/>
</dbReference>
<keyword evidence="4" id="KW-1185">Reference proteome</keyword>
<dbReference type="InterPro" id="IPR052155">
    <property type="entry name" value="Biofilm_reg_signaling"/>
</dbReference>
<evidence type="ECO:0000313" key="3">
    <source>
        <dbReference type="EMBL" id="MDO1585136.1"/>
    </source>
</evidence>
<dbReference type="Pfam" id="PF00990">
    <property type="entry name" value="GGDEF"/>
    <property type="match status" value="1"/>
</dbReference>
<dbReference type="Proteomes" id="UP001169006">
    <property type="component" value="Unassembled WGS sequence"/>
</dbReference>
<dbReference type="NCBIfam" id="TIGR00254">
    <property type="entry name" value="GGDEF"/>
    <property type="match status" value="1"/>
</dbReference>
<dbReference type="Gene3D" id="3.30.70.270">
    <property type="match status" value="1"/>
</dbReference>
<keyword evidence="3" id="KW-0808">Transferase</keyword>
<keyword evidence="1" id="KW-1133">Transmembrane helix</keyword>
<dbReference type="PROSITE" id="PS50887">
    <property type="entry name" value="GGDEF"/>
    <property type="match status" value="1"/>
</dbReference>
<name>A0ABT8T3H5_9HYPH</name>
<dbReference type="SUPFAM" id="SSF55073">
    <property type="entry name" value="Nucleotide cyclase"/>
    <property type="match status" value="1"/>
</dbReference>
<keyword evidence="1" id="KW-0472">Membrane</keyword>
<feature type="transmembrane region" description="Helical" evidence="1">
    <location>
        <begin position="7"/>
        <end position="32"/>
    </location>
</feature>
<evidence type="ECO:0000259" key="2">
    <source>
        <dbReference type="PROSITE" id="PS50887"/>
    </source>
</evidence>
<dbReference type="EC" id="2.7.7.65" evidence="3"/>
<reference evidence="3" key="2">
    <citation type="submission" date="2023-07" db="EMBL/GenBank/DDBJ databases">
        <authorList>
            <person name="Sun H."/>
        </authorList>
    </citation>
    <scope>NUCLEOTIDE SEQUENCE</scope>
    <source>
        <strain evidence="3">05753</strain>
    </source>
</reference>
<dbReference type="GO" id="GO:0052621">
    <property type="term" value="F:diguanylate cyclase activity"/>
    <property type="evidence" value="ECO:0007669"/>
    <property type="project" value="UniProtKB-EC"/>
</dbReference>
<dbReference type="InterPro" id="IPR029787">
    <property type="entry name" value="Nucleotide_cyclase"/>
</dbReference>
<dbReference type="SMART" id="SM00267">
    <property type="entry name" value="GGDEF"/>
    <property type="match status" value="1"/>
</dbReference>
<keyword evidence="1" id="KW-0812">Transmembrane</keyword>
<comment type="caution">
    <text evidence="3">The sequence shown here is derived from an EMBL/GenBank/DDBJ whole genome shotgun (WGS) entry which is preliminary data.</text>
</comment>